<dbReference type="Proteomes" id="UP000748332">
    <property type="component" value="Unassembled WGS sequence"/>
</dbReference>
<evidence type="ECO:0000256" key="3">
    <source>
        <dbReference type="ARBA" id="ARBA00012640"/>
    </source>
</evidence>
<dbReference type="EC" id="3.1.3.3" evidence="3"/>
<keyword evidence="8" id="KW-0718">Serine biosynthesis</keyword>
<dbReference type="GO" id="GO:0005737">
    <property type="term" value="C:cytoplasm"/>
    <property type="evidence" value="ECO:0007669"/>
    <property type="project" value="TreeGrafter"/>
</dbReference>
<accession>A0A955KV15</accession>
<dbReference type="NCBIfam" id="TIGR01488">
    <property type="entry name" value="HAD-SF-IB"/>
    <property type="match status" value="1"/>
</dbReference>
<comment type="cofactor">
    <cofactor evidence="1">
        <name>Mg(2+)</name>
        <dbReference type="ChEBI" id="CHEBI:18420"/>
    </cofactor>
</comment>
<dbReference type="Gene3D" id="3.40.50.1000">
    <property type="entry name" value="HAD superfamily/HAD-like"/>
    <property type="match status" value="1"/>
</dbReference>
<comment type="catalytic activity">
    <reaction evidence="9">
        <text>O-phospho-L-serine + H2O = L-serine + phosphate</text>
        <dbReference type="Rhea" id="RHEA:21208"/>
        <dbReference type="ChEBI" id="CHEBI:15377"/>
        <dbReference type="ChEBI" id="CHEBI:33384"/>
        <dbReference type="ChEBI" id="CHEBI:43474"/>
        <dbReference type="ChEBI" id="CHEBI:57524"/>
        <dbReference type="EC" id="3.1.3.3"/>
    </reaction>
</comment>
<keyword evidence="5" id="KW-0479">Metal-binding</keyword>
<evidence type="ECO:0000256" key="9">
    <source>
        <dbReference type="ARBA" id="ARBA00048138"/>
    </source>
</evidence>
<dbReference type="GO" id="GO:0000287">
    <property type="term" value="F:magnesium ion binding"/>
    <property type="evidence" value="ECO:0007669"/>
    <property type="project" value="TreeGrafter"/>
</dbReference>
<evidence type="ECO:0000313" key="11">
    <source>
        <dbReference type="EMBL" id="MCA9375197.1"/>
    </source>
</evidence>
<sequence>MIKAVCFDLNKTLISENTWLNLNLKMGMTQVEDDVLFGFHQEGVITSSMWYDIIENIYRSRGNPNRKRIESVCRKYTYNPGAQQVIKYLQKKGYEIILISGSLQMLVEIIAKENNIKYAKATNKFTFNKRGEYIGLNIDEADNIDETHKKLILLKEICKKIGISLSECACIGDGDNDLSLFEATGKGVTFRGSQIEEYAWKVIDNLQDIKKFL</sequence>
<proteinExistence type="predicted"/>
<evidence type="ECO:0000256" key="5">
    <source>
        <dbReference type="ARBA" id="ARBA00022723"/>
    </source>
</evidence>
<dbReference type="GO" id="GO:0036424">
    <property type="term" value="F:L-phosphoserine phosphatase activity"/>
    <property type="evidence" value="ECO:0007669"/>
    <property type="project" value="TreeGrafter"/>
</dbReference>
<evidence type="ECO:0000256" key="1">
    <source>
        <dbReference type="ARBA" id="ARBA00001946"/>
    </source>
</evidence>
<dbReference type="SUPFAM" id="SSF56784">
    <property type="entry name" value="HAD-like"/>
    <property type="match status" value="1"/>
</dbReference>
<dbReference type="AlphaFoldDB" id="A0A955KV15"/>
<evidence type="ECO:0000256" key="8">
    <source>
        <dbReference type="ARBA" id="ARBA00023299"/>
    </source>
</evidence>
<evidence type="ECO:0000256" key="2">
    <source>
        <dbReference type="ARBA" id="ARBA00005135"/>
    </source>
</evidence>
<comment type="caution">
    <text evidence="11">The sequence shown here is derived from an EMBL/GenBank/DDBJ whole genome shotgun (WGS) entry which is preliminary data.</text>
</comment>
<reference evidence="11" key="1">
    <citation type="submission" date="2020-04" db="EMBL/GenBank/DDBJ databases">
        <authorList>
            <person name="Zhang T."/>
        </authorList>
    </citation>
    <scope>NUCLEOTIDE SEQUENCE</scope>
    <source>
        <strain evidence="11">HKST-UBA16</strain>
    </source>
</reference>
<evidence type="ECO:0000313" key="12">
    <source>
        <dbReference type="Proteomes" id="UP000748332"/>
    </source>
</evidence>
<evidence type="ECO:0000256" key="6">
    <source>
        <dbReference type="ARBA" id="ARBA00022801"/>
    </source>
</evidence>
<evidence type="ECO:0000256" key="4">
    <source>
        <dbReference type="ARBA" id="ARBA00022605"/>
    </source>
</evidence>
<dbReference type="PANTHER" id="PTHR43344">
    <property type="entry name" value="PHOSPHOSERINE PHOSPHATASE"/>
    <property type="match status" value="1"/>
</dbReference>
<dbReference type="PANTHER" id="PTHR43344:SF2">
    <property type="entry name" value="PHOSPHOSERINE PHOSPHATASE"/>
    <property type="match status" value="1"/>
</dbReference>
<keyword evidence="4" id="KW-0028">Amino-acid biosynthesis</keyword>
<protein>
    <recommendedName>
        <fullName evidence="3">phosphoserine phosphatase</fullName>
        <ecNumber evidence="3">3.1.3.3</ecNumber>
    </recommendedName>
</protein>
<comment type="pathway">
    <text evidence="2">Amino-acid biosynthesis; L-serine biosynthesis; L-serine from 3-phospho-D-glycerate: step 3/3.</text>
</comment>
<dbReference type="EMBL" id="JAGQLM010000110">
    <property type="protein sequence ID" value="MCA9375197.1"/>
    <property type="molecule type" value="Genomic_DNA"/>
</dbReference>
<comment type="catalytic activity">
    <reaction evidence="10">
        <text>O-phospho-D-serine + H2O = D-serine + phosphate</text>
        <dbReference type="Rhea" id="RHEA:24873"/>
        <dbReference type="ChEBI" id="CHEBI:15377"/>
        <dbReference type="ChEBI" id="CHEBI:35247"/>
        <dbReference type="ChEBI" id="CHEBI:43474"/>
        <dbReference type="ChEBI" id="CHEBI:58680"/>
        <dbReference type="EC" id="3.1.3.3"/>
    </reaction>
</comment>
<dbReference type="GO" id="GO:0006564">
    <property type="term" value="P:L-serine biosynthetic process"/>
    <property type="evidence" value="ECO:0007669"/>
    <property type="project" value="UniProtKB-KW"/>
</dbReference>
<organism evidence="11 12">
    <name type="scientific">Candidatus Dojkabacteria bacterium</name>
    <dbReference type="NCBI Taxonomy" id="2099670"/>
    <lineage>
        <taxon>Bacteria</taxon>
        <taxon>Candidatus Dojkabacteria</taxon>
    </lineage>
</organism>
<name>A0A955KV15_9BACT</name>
<evidence type="ECO:0000256" key="7">
    <source>
        <dbReference type="ARBA" id="ARBA00022842"/>
    </source>
</evidence>
<dbReference type="InterPro" id="IPR050582">
    <property type="entry name" value="HAD-like_SerB"/>
</dbReference>
<evidence type="ECO:0000256" key="10">
    <source>
        <dbReference type="ARBA" id="ARBA00048523"/>
    </source>
</evidence>
<reference evidence="11" key="2">
    <citation type="journal article" date="2021" name="Microbiome">
        <title>Successional dynamics and alternative stable states in a saline activated sludge microbial community over 9 years.</title>
        <authorList>
            <person name="Wang Y."/>
            <person name="Ye J."/>
            <person name="Ju F."/>
            <person name="Liu L."/>
            <person name="Boyd J.A."/>
            <person name="Deng Y."/>
            <person name="Parks D.H."/>
            <person name="Jiang X."/>
            <person name="Yin X."/>
            <person name="Woodcroft B.J."/>
            <person name="Tyson G.W."/>
            <person name="Hugenholtz P."/>
            <person name="Polz M.F."/>
            <person name="Zhang T."/>
        </authorList>
    </citation>
    <scope>NUCLEOTIDE SEQUENCE</scope>
    <source>
        <strain evidence="11">HKST-UBA16</strain>
    </source>
</reference>
<gene>
    <name evidence="11" type="ORF">KC622_02605</name>
</gene>
<dbReference type="InterPro" id="IPR023214">
    <property type="entry name" value="HAD_sf"/>
</dbReference>
<dbReference type="Pfam" id="PF12710">
    <property type="entry name" value="HAD"/>
    <property type="match status" value="1"/>
</dbReference>
<keyword evidence="7" id="KW-0460">Magnesium</keyword>
<dbReference type="InterPro" id="IPR036412">
    <property type="entry name" value="HAD-like_sf"/>
</dbReference>
<keyword evidence="6" id="KW-0378">Hydrolase</keyword>